<dbReference type="Pfam" id="PF02120">
    <property type="entry name" value="Flg_hook"/>
    <property type="match status" value="1"/>
</dbReference>
<keyword evidence="7" id="KW-1185">Reference proteome</keyword>
<evidence type="ECO:0000256" key="3">
    <source>
        <dbReference type="ARBA" id="ARBA00022795"/>
    </source>
</evidence>
<feature type="region of interest" description="Disordered" evidence="4">
    <location>
        <begin position="1"/>
        <end position="25"/>
    </location>
</feature>
<evidence type="ECO:0000313" key="7">
    <source>
        <dbReference type="Proteomes" id="UP000654004"/>
    </source>
</evidence>
<dbReference type="CDD" id="cd17470">
    <property type="entry name" value="T3SS_Flik_C"/>
    <property type="match status" value="1"/>
</dbReference>
<dbReference type="PANTHER" id="PTHR37533:SF2">
    <property type="entry name" value="FLAGELLAR HOOK-LENGTH CONTROL PROTEIN"/>
    <property type="match status" value="1"/>
</dbReference>
<evidence type="ECO:0000256" key="1">
    <source>
        <dbReference type="ARBA" id="ARBA00003944"/>
    </source>
</evidence>
<dbReference type="RefSeq" id="WP_188958907.1">
    <property type="nucleotide sequence ID" value="NZ_BMQW01000014.1"/>
</dbReference>
<dbReference type="InterPro" id="IPR001635">
    <property type="entry name" value="Flag_hook_Flik"/>
</dbReference>
<sequence length="552" mass="59701">MQQMSNILLSNSSKSADVGAKGPMQDVENTSFLSTFNQASESSAERKNANVKAVDSNVEAPIYDADIENELNKTAEQLSDENSDAEMIFAQLTMADNLGKRHPRDGNELPHVDKNAVYIEKSATLEPIVNSPSTVGDKLDDLTFEQIDLESLDSKSSEFNVDELFTETIHVSPASSTSQAISELNSEQLANLMTFNKLSSTELQALDAQALNELISDYNLQVPVVNESILAMAELELNINDDASVNVLNSQQQSEIDKVLTANTTGVVAADIDAELASTPNSATLAANTASPFSAELSASKSELNMTSALAADAKSILGDKTRVDGNIQPTATDVKTLEKAEFSVVLDSVAAKRANEPNVSVNSANNGLDMFADVSEVDSKSLQNQSSFTPVHKSEVPQFQLSLRPQAEAGSQMQEMIQKFSPVMKQQLITMVSNGIQQAEIRLDPPELGHLTVKIQIQGDQTQVQFHVVQSQTRDLVEQAIPRLRDMLASEGLQLTDSQVSQGGSGREQQQESSEHQGQASDSQLDEISAQEVSLMTNTSRSLHSAIDYYA</sequence>
<feature type="compositionally biased region" description="Low complexity" evidence="4">
    <location>
        <begin position="499"/>
        <end position="509"/>
    </location>
</feature>
<evidence type="ECO:0000313" key="6">
    <source>
        <dbReference type="EMBL" id="GGP99845.1"/>
    </source>
</evidence>
<feature type="compositionally biased region" description="Polar residues" evidence="4">
    <location>
        <begin position="1"/>
        <end position="15"/>
    </location>
</feature>
<dbReference type="InterPro" id="IPR038610">
    <property type="entry name" value="FliK-like_C_sf"/>
</dbReference>
<dbReference type="PANTHER" id="PTHR37533">
    <property type="entry name" value="FLAGELLAR HOOK-LENGTH CONTROL PROTEIN"/>
    <property type="match status" value="1"/>
</dbReference>
<evidence type="ECO:0000256" key="2">
    <source>
        <dbReference type="ARBA" id="ARBA00009149"/>
    </source>
</evidence>
<comment type="similarity">
    <text evidence="2">Belongs to the FliK family.</text>
</comment>
<protein>
    <submittedName>
        <fullName evidence="6">Flagellar hook-length control protein FliK</fullName>
    </submittedName>
</protein>
<name>A0ABQ2QWG2_9GAMM</name>
<comment type="function">
    <text evidence="1">Controls the length of the flagellar hook.</text>
</comment>
<dbReference type="Gene3D" id="3.30.750.140">
    <property type="match status" value="1"/>
</dbReference>
<feature type="region of interest" description="Disordered" evidence="4">
    <location>
        <begin position="498"/>
        <end position="538"/>
    </location>
</feature>
<gene>
    <name evidence="6" type="primary">fliK</name>
    <name evidence="6" type="ORF">GCM10009410_37070</name>
</gene>
<reference evidence="7" key="1">
    <citation type="journal article" date="2019" name="Int. J. Syst. Evol. Microbiol.">
        <title>The Global Catalogue of Microorganisms (GCM) 10K type strain sequencing project: providing services to taxonomists for standard genome sequencing and annotation.</title>
        <authorList>
            <consortium name="The Broad Institute Genomics Platform"/>
            <consortium name="The Broad Institute Genome Sequencing Center for Infectious Disease"/>
            <person name="Wu L."/>
            <person name="Ma J."/>
        </authorList>
    </citation>
    <scope>NUCLEOTIDE SEQUENCE [LARGE SCALE GENOMIC DNA]</scope>
    <source>
        <strain evidence="7">JCM 32305</strain>
    </source>
</reference>
<keyword evidence="6" id="KW-0966">Cell projection</keyword>
<keyword evidence="6" id="KW-0282">Flagellum</keyword>
<comment type="caution">
    <text evidence="6">The sequence shown here is derived from an EMBL/GenBank/DDBJ whole genome shotgun (WGS) entry which is preliminary data.</text>
</comment>
<dbReference type="PRINTS" id="PR01007">
    <property type="entry name" value="FLGHOOKFLIK"/>
</dbReference>
<feature type="domain" description="Flagellar hook-length control protein-like C-terminal" evidence="5">
    <location>
        <begin position="427"/>
        <end position="508"/>
    </location>
</feature>
<accession>A0ABQ2QWG2</accession>
<evidence type="ECO:0000256" key="4">
    <source>
        <dbReference type="SAM" id="MobiDB-lite"/>
    </source>
</evidence>
<evidence type="ECO:0000259" key="5">
    <source>
        <dbReference type="Pfam" id="PF02120"/>
    </source>
</evidence>
<proteinExistence type="inferred from homology"/>
<dbReference type="Proteomes" id="UP000654004">
    <property type="component" value="Unassembled WGS sequence"/>
</dbReference>
<keyword evidence="3" id="KW-1005">Bacterial flagellum biogenesis</keyword>
<dbReference type="EMBL" id="BMQW01000014">
    <property type="protein sequence ID" value="GGP99845.1"/>
    <property type="molecule type" value="Genomic_DNA"/>
</dbReference>
<dbReference type="InterPro" id="IPR021136">
    <property type="entry name" value="Flagellar_hook_control-like_C"/>
</dbReference>
<dbReference type="InterPro" id="IPR052563">
    <property type="entry name" value="FliK"/>
</dbReference>
<organism evidence="6 7">
    <name type="scientific">Shewanella ulleungensis</name>
    <dbReference type="NCBI Taxonomy" id="2282699"/>
    <lineage>
        <taxon>Bacteria</taxon>
        <taxon>Pseudomonadati</taxon>
        <taxon>Pseudomonadota</taxon>
        <taxon>Gammaproteobacteria</taxon>
        <taxon>Alteromonadales</taxon>
        <taxon>Shewanellaceae</taxon>
        <taxon>Shewanella</taxon>
    </lineage>
</organism>
<keyword evidence="6" id="KW-0969">Cilium</keyword>